<dbReference type="Gene3D" id="3.40.50.720">
    <property type="entry name" value="NAD(P)-binding Rossmann-like Domain"/>
    <property type="match status" value="1"/>
</dbReference>
<sequence>MTVNDEPLRAGVIGVGSMGRNHARVYGELPNTELAGVADLDVSAAERVAEEFDTAASDPDTLLESVDIVSVAVPTPAHAPVVEDCLDAGVHALVEKPFVTDLAVGRDLASRARELGITIQVGHVERFNPAVRTLTRIVDNLDIIAIDARRVGPPVERDRRTDVVFDLMIHDLDIAASLVDGDARSITASATADGDYATARVDFDGVLATFAASRVTQRKVRKLGITARDCRVVVDYIEQSVEIHRSATPAYVEENGDLRHSTESVVERPMVESGEPLKAELRSFADAVRNGEPPVVTAEDGLRSVELSHNVLAAATDGQLTEVTR</sequence>
<proteinExistence type="predicted"/>
<dbReference type="RefSeq" id="WP_007997550.1">
    <property type="nucleotide sequence ID" value="NZ_AOJI01000002.1"/>
</dbReference>
<protein>
    <submittedName>
        <fullName evidence="3">Oxidoreductase domain-containing protein</fullName>
    </submittedName>
</protein>
<dbReference type="Pfam" id="PF22725">
    <property type="entry name" value="GFO_IDH_MocA_C3"/>
    <property type="match status" value="1"/>
</dbReference>
<name>M0PLY0_9EURY</name>
<comment type="caution">
    <text evidence="3">The sequence shown here is derived from an EMBL/GenBank/DDBJ whole genome shotgun (WGS) entry which is preliminary data.</text>
</comment>
<dbReference type="SUPFAM" id="SSF55347">
    <property type="entry name" value="Glyceraldehyde-3-phosphate dehydrogenase-like, C-terminal domain"/>
    <property type="match status" value="1"/>
</dbReference>
<feature type="domain" description="Gfo/Idh/MocA-like oxidoreductase N-terminal" evidence="1">
    <location>
        <begin position="8"/>
        <end position="123"/>
    </location>
</feature>
<evidence type="ECO:0000313" key="3">
    <source>
        <dbReference type="EMBL" id="EMA70654.1"/>
    </source>
</evidence>
<evidence type="ECO:0000259" key="1">
    <source>
        <dbReference type="Pfam" id="PF01408"/>
    </source>
</evidence>
<accession>M0PLY0</accession>
<evidence type="ECO:0000313" key="4">
    <source>
        <dbReference type="Proteomes" id="UP000011575"/>
    </source>
</evidence>
<dbReference type="InterPro" id="IPR055170">
    <property type="entry name" value="GFO_IDH_MocA-like_dom"/>
</dbReference>
<dbReference type="OrthoDB" id="25239at2157"/>
<dbReference type="STRING" id="1230454.C461_00157"/>
<dbReference type="SUPFAM" id="SSF51735">
    <property type="entry name" value="NAD(P)-binding Rossmann-fold domains"/>
    <property type="match status" value="1"/>
</dbReference>
<dbReference type="PANTHER" id="PTHR43377:SF1">
    <property type="entry name" value="BILIVERDIN REDUCTASE A"/>
    <property type="match status" value="1"/>
</dbReference>
<dbReference type="InterPro" id="IPR051450">
    <property type="entry name" value="Gfo/Idh/MocA_Oxidoreductases"/>
</dbReference>
<dbReference type="InterPro" id="IPR036291">
    <property type="entry name" value="NAD(P)-bd_dom_sf"/>
</dbReference>
<reference evidence="3 4" key="1">
    <citation type="journal article" date="2014" name="PLoS Genet.">
        <title>Phylogenetically driven sequencing of extremely halophilic archaea reveals strategies for static and dynamic osmo-response.</title>
        <authorList>
            <person name="Becker E.A."/>
            <person name="Seitzer P.M."/>
            <person name="Tritt A."/>
            <person name="Larsen D."/>
            <person name="Krusor M."/>
            <person name="Yao A.I."/>
            <person name="Wu D."/>
            <person name="Madern D."/>
            <person name="Eisen J.A."/>
            <person name="Darling A.E."/>
            <person name="Facciotti M.T."/>
        </authorList>
    </citation>
    <scope>NUCLEOTIDE SEQUENCE [LARGE SCALE GENOMIC DNA]</scope>
    <source>
        <strain evidence="3 4">JCM 13560</strain>
    </source>
</reference>
<dbReference type="Gene3D" id="3.30.360.10">
    <property type="entry name" value="Dihydrodipicolinate Reductase, domain 2"/>
    <property type="match status" value="1"/>
</dbReference>
<dbReference type="Proteomes" id="UP000011575">
    <property type="component" value="Unassembled WGS sequence"/>
</dbReference>
<dbReference type="Pfam" id="PF01408">
    <property type="entry name" value="GFO_IDH_MocA"/>
    <property type="match status" value="1"/>
</dbReference>
<dbReference type="PANTHER" id="PTHR43377">
    <property type="entry name" value="BILIVERDIN REDUCTASE A"/>
    <property type="match status" value="1"/>
</dbReference>
<keyword evidence="4" id="KW-1185">Reference proteome</keyword>
<feature type="domain" description="GFO/IDH/MocA-like oxidoreductase" evidence="2">
    <location>
        <begin position="162"/>
        <end position="219"/>
    </location>
</feature>
<organism evidence="3 4">
    <name type="scientific">Halorubrum aidingense JCM 13560</name>
    <dbReference type="NCBI Taxonomy" id="1230454"/>
    <lineage>
        <taxon>Archaea</taxon>
        <taxon>Methanobacteriati</taxon>
        <taxon>Methanobacteriota</taxon>
        <taxon>Stenosarchaea group</taxon>
        <taxon>Halobacteria</taxon>
        <taxon>Halobacteriales</taxon>
        <taxon>Haloferacaceae</taxon>
        <taxon>Halorubrum</taxon>
    </lineage>
</organism>
<gene>
    <name evidence="3" type="ORF">C461_00157</name>
</gene>
<dbReference type="AlphaFoldDB" id="M0PLY0"/>
<dbReference type="PATRIC" id="fig|1230454.4.peg.32"/>
<dbReference type="InterPro" id="IPR000683">
    <property type="entry name" value="Gfo/Idh/MocA-like_OxRdtase_N"/>
</dbReference>
<evidence type="ECO:0000259" key="2">
    <source>
        <dbReference type="Pfam" id="PF22725"/>
    </source>
</evidence>
<dbReference type="GO" id="GO:0000166">
    <property type="term" value="F:nucleotide binding"/>
    <property type="evidence" value="ECO:0007669"/>
    <property type="project" value="InterPro"/>
</dbReference>
<dbReference type="EMBL" id="AOJI01000002">
    <property type="protein sequence ID" value="EMA70654.1"/>
    <property type="molecule type" value="Genomic_DNA"/>
</dbReference>